<feature type="region of interest" description="Disordered" evidence="2">
    <location>
        <begin position="356"/>
        <end position="395"/>
    </location>
</feature>
<gene>
    <name evidence="3" type="ORF">FGO68_gene1968</name>
</gene>
<comment type="caution">
    <text evidence="3">The sequence shown here is derived from an EMBL/GenBank/DDBJ whole genome shotgun (WGS) entry which is preliminary data.</text>
</comment>
<accession>A0A8J8NSX1</accession>
<evidence type="ECO:0000256" key="2">
    <source>
        <dbReference type="SAM" id="MobiDB-lite"/>
    </source>
</evidence>
<dbReference type="EMBL" id="RRYP01006807">
    <property type="protein sequence ID" value="TNV80948.1"/>
    <property type="molecule type" value="Genomic_DNA"/>
</dbReference>
<organism evidence="3 4">
    <name type="scientific">Halteria grandinella</name>
    <dbReference type="NCBI Taxonomy" id="5974"/>
    <lineage>
        <taxon>Eukaryota</taxon>
        <taxon>Sar</taxon>
        <taxon>Alveolata</taxon>
        <taxon>Ciliophora</taxon>
        <taxon>Intramacronucleata</taxon>
        <taxon>Spirotrichea</taxon>
        <taxon>Stichotrichia</taxon>
        <taxon>Sporadotrichida</taxon>
        <taxon>Halteriidae</taxon>
        <taxon>Halteria</taxon>
    </lineage>
</organism>
<feature type="compositionally biased region" description="Basic and acidic residues" evidence="2">
    <location>
        <begin position="377"/>
        <end position="394"/>
    </location>
</feature>
<evidence type="ECO:0000256" key="1">
    <source>
        <dbReference type="SAM" id="Coils"/>
    </source>
</evidence>
<feature type="coiled-coil region" evidence="1">
    <location>
        <begin position="522"/>
        <end position="556"/>
    </location>
</feature>
<name>A0A8J8NSX1_HALGN</name>
<evidence type="ECO:0000313" key="4">
    <source>
        <dbReference type="Proteomes" id="UP000785679"/>
    </source>
</evidence>
<dbReference type="AlphaFoldDB" id="A0A8J8NSX1"/>
<protein>
    <submittedName>
        <fullName evidence="3">Uncharacterized protein</fullName>
    </submittedName>
</protein>
<sequence>MIFHNNCSSEQQHYPINTLLPASNQPQSSFHNSFRSLTGNTGSQTIGQNYLRGQGCVPYCAPHSQACMQPVYAWTTKTTGGESRLYQIGECCTSPHNGVCKRFKFGENQCFDKNNIMASYTTPGTDPSRQPYQMKQSNFCTCNPPATSKSIEYQIHSGQNNFGLIESQQLLSTCTDIKSSQSNLIIGYPDKNVSACTGVQSAGEVGNQDTWNVSSIKVAELQQSNPMDSKEVSVQMRERKSSDQNRGNDYIQQKFLFLPPTTGGQQVSQKASFDKEEAKKQNYSWNEDGTNYQKKREVKGLSKLLPFQQSCIVQKSSKRVNNRISCETKVITEGEGIDVKQYLYYECQLVKVNKDRKGPAKRSKGKDTPFSGKRVKTRNEPNVKEGNAHEHSISEGEVELEQDFARIIFDSNLMQLKKVIQEAKEKCSGKEDQNPIIFRGLKDFEPTHDFESDPQNPFLFKEKAELSLESSQYRGVSINGKKWQVMVMGNKCKYFSGSIPYHALAARIYDRFALQHFGLRSRINLTYSLQELEDLVEEIEEQITDQLIAIKEERSKEVKRLCSLQKLSPSDVIILKGRLPLKQV</sequence>
<proteinExistence type="predicted"/>
<keyword evidence="4" id="KW-1185">Reference proteome</keyword>
<keyword evidence="1" id="KW-0175">Coiled coil</keyword>
<dbReference type="Proteomes" id="UP000785679">
    <property type="component" value="Unassembled WGS sequence"/>
</dbReference>
<evidence type="ECO:0000313" key="3">
    <source>
        <dbReference type="EMBL" id="TNV80948.1"/>
    </source>
</evidence>
<reference evidence="3" key="1">
    <citation type="submission" date="2019-06" db="EMBL/GenBank/DDBJ databases">
        <authorList>
            <person name="Zheng W."/>
        </authorList>
    </citation>
    <scope>NUCLEOTIDE SEQUENCE</scope>
    <source>
        <strain evidence="3">QDHG01</strain>
    </source>
</reference>